<comment type="caution">
    <text evidence="1">The sequence shown here is derived from an EMBL/GenBank/DDBJ whole genome shotgun (WGS) entry which is preliminary data.</text>
</comment>
<dbReference type="AlphaFoldDB" id="A0A8H7D371"/>
<organism evidence="1 2">
    <name type="scientific">Mycena sanguinolenta</name>
    <dbReference type="NCBI Taxonomy" id="230812"/>
    <lineage>
        <taxon>Eukaryota</taxon>
        <taxon>Fungi</taxon>
        <taxon>Dikarya</taxon>
        <taxon>Basidiomycota</taxon>
        <taxon>Agaricomycotina</taxon>
        <taxon>Agaricomycetes</taxon>
        <taxon>Agaricomycetidae</taxon>
        <taxon>Agaricales</taxon>
        <taxon>Marasmiineae</taxon>
        <taxon>Mycenaceae</taxon>
        <taxon>Mycena</taxon>
    </lineage>
</organism>
<gene>
    <name evidence="1" type="ORF">MSAN_01302900</name>
</gene>
<evidence type="ECO:0000313" key="1">
    <source>
        <dbReference type="EMBL" id="KAF7357088.1"/>
    </source>
</evidence>
<keyword evidence="2" id="KW-1185">Reference proteome</keyword>
<reference evidence="1" key="1">
    <citation type="submission" date="2020-05" db="EMBL/GenBank/DDBJ databases">
        <title>Mycena genomes resolve the evolution of fungal bioluminescence.</title>
        <authorList>
            <person name="Tsai I.J."/>
        </authorList>
    </citation>
    <scope>NUCLEOTIDE SEQUENCE</scope>
    <source>
        <strain evidence="1">160909Yilan</strain>
    </source>
</reference>
<sequence length="194" mass="22257">MLASVFGRVYNSLRCSPFIAPKTRIAPCVRSTMMRIRMSISRARYERVAIQPSSVRDFFAAVLIQLRSHRNIPHIFDFPRTPSLELLQVPLSGFSMYLIHGWKHPLATVHAAVLPLTQLLTVGLERDLTVHRMNTHPSDSQRGGSVRYKLVLTLPTHRRARTATQRVCQWSPFSSRRSLLNHPVSPVQLPQWRM</sequence>
<proteinExistence type="predicted"/>
<dbReference type="Proteomes" id="UP000623467">
    <property type="component" value="Unassembled WGS sequence"/>
</dbReference>
<name>A0A8H7D371_9AGAR</name>
<accession>A0A8H7D371</accession>
<evidence type="ECO:0000313" key="2">
    <source>
        <dbReference type="Proteomes" id="UP000623467"/>
    </source>
</evidence>
<protein>
    <submittedName>
        <fullName evidence="1">Uncharacterized protein</fullName>
    </submittedName>
</protein>
<dbReference type="EMBL" id="JACAZH010000010">
    <property type="protein sequence ID" value="KAF7357088.1"/>
    <property type="molecule type" value="Genomic_DNA"/>
</dbReference>